<dbReference type="AlphaFoldDB" id="A0A1F7F0Z1"/>
<evidence type="ECO:0000256" key="5">
    <source>
        <dbReference type="ARBA" id="ARBA00023163"/>
    </source>
</evidence>
<proteinExistence type="predicted"/>
<dbReference type="PROSITE" id="PS51755">
    <property type="entry name" value="OMPR_PHOB"/>
    <property type="match status" value="1"/>
</dbReference>
<dbReference type="InterPro" id="IPR011006">
    <property type="entry name" value="CheY-like_superfamily"/>
</dbReference>
<keyword evidence="3" id="KW-0805">Transcription regulation</keyword>
<dbReference type="InterPro" id="IPR001789">
    <property type="entry name" value="Sig_transdc_resp-reg_receiver"/>
</dbReference>
<dbReference type="PANTHER" id="PTHR48111:SF1">
    <property type="entry name" value="TWO-COMPONENT RESPONSE REGULATOR ORR33"/>
    <property type="match status" value="1"/>
</dbReference>
<dbReference type="PROSITE" id="PS50110">
    <property type="entry name" value="RESPONSE_REGULATORY"/>
    <property type="match status" value="1"/>
</dbReference>
<dbReference type="GO" id="GO:0000976">
    <property type="term" value="F:transcription cis-regulatory region binding"/>
    <property type="evidence" value="ECO:0007669"/>
    <property type="project" value="TreeGrafter"/>
</dbReference>
<dbReference type="SUPFAM" id="SSF52172">
    <property type="entry name" value="CheY-like"/>
    <property type="match status" value="1"/>
</dbReference>
<dbReference type="GO" id="GO:0006355">
    <property type="term" value="P:regulation of DNA-templated transcription"/>
    <property type="evidence" value="ECO:0007669"/>
    <property type="project" value="InterPro"/>
</dbReference>
<dbReference type="GO" id="GO:0000156">
    <property type="term" value="F:phosphorelay response regulator activity"/>
    <property type="evidence" value="ECO:0007669"/>
    <property type="project" value="TreeGrafter"/>
</dbReference>
<comment type="caution">
    <text evidence="10">The sequence shown here is derived from an EMBL/GenBank/DDBJ whole genome shotgun (WGS) entry which is preliminary data.</text>
</comment>
<sequence>MSQVPCILVVDDEADIRDLICFHVEKDGLKALTAGNGEAALSIIWDERIDLVILDLMMPGMNGLEVLQSVRENKRTAKLPVILLTAKATEVDKIIGFNLGADDYVTKPFSVKELIARVHSLLKRSMGFTREAVFSAHGLTVNFNSHKITVEEKPVEFSPKEFAIFECLYSSRNSVVDRIQILEKIWGMDTIVDERVVDVNITRMREKMGRAKSILKTVKGYGYMLDTSPTGEN</sequence>
<dbReference type="CDD" id="cd00383">
    <property type="entry name" value="trans_reg_C"/>
    <property type="match status" value="1"/>
</dbReference>
<dbReference type="Gene3D" id="1.10.10.10">
    <property type="entry name" value="Winged helix-like DNA-binding domain superfamily/Winged helix DNA-binding domain"/>
    <property type="match status" value="1"/>
</dbReference>
<dbReference type="GO" id="GO:0005829">
    <property type="term" value="C:cytosol"/>
    <property type="evidence" value="ECO:0007669"/>
    <property type="project" value="TreeGrafter"/>
</dbReference>
<evidence type="ECO:0000256" key="4">
    <source>
        <dbReference type="ARBA" id="ARBA00023125"/>
    </source>
</evidence>
<feature type="domain" description="OmpR/PhoB-type" evidence="9">
    <location>
        <begin position="131"/>
        <end position="227"/>
    </location>
</feature>
<dbReference type="Gene3D" id="6.10.250.690">
    <property type="match status" value="1"/>
</dbReference>
<accession>A0A1F7F0Z1</accession>
<evidence type="ECO:0000256" key="1">
    <source>
        <dbReference type="ARBA" id="ARBA00022553"/>
    </source>
</evidence>
<evidence type="ECO:0000256" key="7">
    <source>
        <dbReference type="PROSITE-ProRule" id="PRU01091"/>
    </source>
</evidence>
<evidence type="ECO:0000313" key="10">
    <source>
        <dbReference type="EMBL" id="OGK00233.1"/>
    </source>
</evidence>
<gene>
    <name evidence="10" type="ORF">A2519_07105</name>
</gene>
<feature type="domain" description="Response regulatory" evidence="8">
    <location>
        <begin position="6"/>
        <end position="122"/>
    </location>
</feature>
<dbReference type="FunFam" id="3.40.50.2300:FF:000001">
    <property type="entry name" value="DNA-binding response regulator PhoB"/>
    <property type="match status" value="1"/>
</dbReference>
<feature type="DNA-binding region" description="OmpR/PhoB-type" evidence="7">
    <location>
        <begin position="131"/>
        <end position="227"/>
    </location>
</feature>
<dbReference type="PANTHER" id="PTHR48111">
    <property type="entry name" value="REGULATOR OF RPOS"/>
    <property type="match status" value="1"/>
</dbReference>
<evidence type="ECO:0000256" key="6">
    <source>
        <dbReference type="PROSITE-ProRule" id="PRU00169"/>
    </source>
</evidence>
<evidence type="ECO:0000256" key="2">
    <source>
        <dbReference type="ARBA" id="ARBA00023012"/>
    </source>
</evidence>
<keyword evidence="2" id="KW-0902">Two-component regulatory system</keyword>
<organism evidence="10 11">
    <name type="scientific">Candidatus Raymondbacteria bacterium RIFOXYD12_FULL_49_13</name>
    <dbReference type="NCBI Taxonomy" id="1817890"/>
    <lineage>
        <taxon>Bacteria</taxon>
        <taxon>Raymondiibacteriota</taxon>
    </lineage>
</organism>
<dbReference type="InterPro" id="IPR036388">
    <property type="entry name" value="WH-like_DNA-bd_sf"/>
</dbReference>
<dbReference type="GO" id="GO:0032993">
    <property type="term" value="C:protein-DNA complex"/>
    <property type="evidence" value="ECO:0007669"/>
    <property type="project" value="TreeGrafter"/>
</dbReference>
<evidence type="ECO:0000259" key="8">
    <source>
        <dbReference type="PROSITE" id="PS50110"/>
    </source>
</evidence>
<keyword evidence="1 6" id="KW-0597">Phosphoprotein</keyword>
<reference evidence="10 11" key="1">
    <citation type="journal article" date="2016" name="Nat. Commun.">
        <title>Thousands of microbial genomes shed light on interconnected biogeochemical processes in an aquifer system.</title>
        <authorList>
            <person name="Anantharaman K."/>
            <person name="Brown C.T."/>
            <person name="Hug L.A."/>
            <person name="Sharon I."/>
            <person name="Castelle C.J."/>
            <person name="Probst A.J."/>
            <person name="Thomas B.C."/>
            <person name="Singh A."/>
            <person name="Wilkins M.J."/>
            <person name="Karaoz U."/>
            <person name="Brodie E.L."/>
            <person name="Williams K.H."/>
            <person name="Hubbard S.S."/>
            <person name="Banfield J.F."/>
        </authorList>
    </citation>
    <scope>NUCLEOTIDE SEQUENCE [LARGE SCALE GENOMIC DNA]</scope>
</reference>
<dbReference type="InterPro" id="IPR039420">
    <property type="entry name" value="WalR-like"/>
</dbReference>
<dbReference type="Proteomes" id="UP000179243">
    <property type="component" value="Unassembled WGS sequence"/>
</dbReference>
<evidence type="ECO:0008006" key="12">
    <source>
        <dbReference type="Google" id="ProtNLM"/>
    </source>
</evidence>
<dbReference type="Pfam" id="PF00072">
    <property type="entry name" value="Response_reg"/>
    <property type="match status" value="1"/>
</dbReference>
<dbReference type="SMART" id="SM00862">
    <property type="entry name" value="Trans_reg_C"/>
    <property type="match status" value="1"/>
</dbReference>
<dbReference type="SMART" id="SM00448">
    <property type="entry name" value="REC"/>
    <property type="match status" value="1"/>
</dbReference>
<keyword evidence="4 7" id="KW-0238">DNA-binding</keyword>
<evidence type="ECO:0000259" key="9">
    <source>
        <dbReference type="PROSITE" id="PS51755"/>
    </source>
</evidence>
<dbReference type="EMBL" id="MFYX01000151">
    <property type="protein sequence ID" value="OGK00233.1"/>
    <property type="molecule type" value="Genomic_DNA"/>
</dbReference>
<evidence type="ECO:0000313" key="11">
    <source>
        <dbReference type="Proteomes" id="UP000179243"/>
    </source>
</evidence>
<name>A0A1F7F0Z1_UNCRA</name>
<feature type="modified residue" description="4-aspartylphosphate" evidence="6">
    <location>
        <position position="55"/>
    </location>
</feature>
<evidence type="ECO:0000256" key="3">
    <source>
        <dbReference type="ARBA" id="ARBA00023015"/>
    </source>
</evidence>
<protein>
    <recommendedName>
        <fullName evidence="12">DNA-binding response regulator</fullName>
    </recommendedName>
</protein>
<dbReference type="Gene3D" id="3.40.50.2300">
    <property type="match status" value="1"/>
</dbReference>
<dbReference type="Pfam" id="PF00486">
    <property type="entry name" value="Trans_reg_C"/>
    <property type="match status" value="1"/>
</dbReference>
<keyword evidence="5" id="KW-0804">Transcription</keyword>
<dbReference type="InterPro" id="IPR001867">
    <property type="entry name" value="OmpR/PhoB-type_DNA-bd"/>
</dbReference>